<sequence>MMNVGRRSSQLWFCRAFVRKIEGRIPTRYWQQVKNGDHVYYVDTDTYKKTTEQPEEFVPFEAMESRLVRGLKMDQWGDPLKPVPKWQNYAGYALFTSCMLYLAYTIGYSRYKKSIETKEAEKQRIDRLKKTRALEMSRSQQMNHE</sequence>
<organism evidence="2">
    <name type="scientific">Vannella robusta</name>
    <dbReference type="NCBI Taxonomy" id="1487602"/>
    <lineage>
        <taxon>Eukaryota</taxon>
        <taxon>Amoebozoa</taxon>
        <taxon>Discosea</taxon>
        <taxon>Flabellinia</taxon>
        <taxon>Vannellidae</taxon>
        <taxon>Vannella</taxon>
    </lineage>
</organism>
<evidence type="ECO:0000256" key="1">
    <source>
        <dbReference type="SAM" id="Phobius"/>
    </source>
</evidence>
<reference evidence="2" key="1">
    <citation type="submission" date="2021-01" db="EMBL/GenBank/DDBJ databases">
        <authorList>
            <person name="Corre E."/>
            <person name="Pelletier E."/>
            <person name="Niang G."/>
            <person name="Scheremetjew M."/>
            <person name="Finn R."/>
            <person name="Kale V."/>
            <person name="Holt S."/>
            <person name="Cochrane G."/>
            <person name="Meng A."/>
            <person name="Brown T."/>
            <person name="Cohen L."/>
        </authorList>
    </citation>
    <scope>NUCLEOTIDE SEQUENCE</scope>
    <source>
        <strain evidence="2">DIVA3 518/3/11/1/6</strain>
    </source>
</reference>
<proteinExistence type="predicted"/>
<dbReference type="AlphaFoldDB" id="A0A7S4MRM5"/>
<keyword evidence="1" id="KW-0812">Transmembrane</keyword>
<keyword evidence="1" id="KW-1133">Transmembrane helix</keyword>
<evidence type="ECO:0000313" key="2">
    <source>
        <dbReference type="EMBL" id="CAE2238574.1"/>
    </source>
</evidence>
<keyword evidence="1" id="KW-0472">Membrane</keyword>
<accession>A0A7S4MRM5</accession>
<dbReference type="EMBL" id="HBKP01023739">
    <property type="protein sequence ID" value="CAE2238574.1"/>
    <property type="molecule type" value="Transcribed_RNA"/>
</dbReference>
<feature type="transmembrane region" description="Helical" evidence="1">
    <location>
        <begin position="89"/>
        <end position="108"/>
    </location>
</feature>
<protein>
    <submittedName>
        <fullName evidence="2">Uncharacterized protein</fullName>
    </submittedName>
</protein>
<name>A0A7S4MRM5_9EUKA</name>
<gene>
    <name evidence="2" type="ORF">VSP0166_LOCUS16571</name>
</gene>